<dbReference type="InterPro" id="IPR046280">
    <property type="entry name" value="DUF6313"/>
</dbReference>
<keyword evidence="1" id="KW-0472">Membrane</keyword>
<keyword evidence="1" id="KW-1133">Transmembrane helix</keyword>
<keyword evidence="1" id="KW-0812">Transmembrane</keyword>
<evidence type="ECO:0000256" key="1">
    <source>
        <dbReference type="SAM" id="Phobius"/>
    </source>
</evidence>
<proteinExistence type="predicted"/>
<dbReference type="EMBL" id="RDBM01000037">
    <property type="protein sequence ID" value="TXS25835.1"/>
    <property type="molecule type" value="Genomic_DNA"/>
</dbReference>
<feature type="transmembrane region" description="Helical" evidence="1">
    <location>
        <begin position="21"/>
        <end position="43"/>
    </location>
</feature>
<protein>
    <submittedName>
        <fullName evidence="2">Uncharacterized protein</fullName>
    </submittedName>
</protein>
<name>A0A652KQ25_9ACTN</name>
<sequence length="203" mass="23298">MTARLRRAWRSRKALKGVTQWVLDWGVPIALCLLVLYVFAARAGSPSGVYEVFTLIEAPKHTLLWALSLLGWLLVPAIIGGFAGHVITTRIGSVKSISANSLFRQRTWGQRLRPPGLIDDLRPYFHGNHARQEFVDAWVRVAHRNDWKRAQDHWEVYVRDIMSTPQYAHLDRRECLRQAQNTSKMGLLFTALVGLCIVCERRR</sequence>
<accession>A0A652KQ25</accession>
<evidence type="ECO:0000313" key="2">
    <source>
        <dbReference type="EMBL" id="TXS25835.1"/>
    </source>
</evidence>
<organism evidence="2">
    <name type="scientific">Streptomyces sp. gb1(2016)</name>
    <dbReference type="NCBI Taxonomy" id="1828321"/>
    <lineage>
        <taxon>Bacteria</taxon>
        <taxon>Bacillati</taxon>
        <taxon>Actinomycetota</taxon>
        <taxon>Actinomycetes</taxon>
        <taxon>Kitasatosporales</taxon>
        <taxon>Streptomycetaceae</taxon>
        <taxon>Streptomyces</taxon>
    </lineage>
</organism>
<reference evidence="2" key="1">
    <citation type="submission" date="2018-10" db="EMBL/GenBank/DDBJ databases">
        <authorList>
            <person name="Hariharan J."/>
            <person name="Choudoir M.J."/>
            <person name="Diebold P."/>
            <person name="Panke-Buisse K."/>
            <person name="Campbell A.N."/>
            <person name="Buckley D.H."/>
        </authorList>
    </citation>
    <scope>NUCLEOTIDE SEQUENCE</scope>
    <source>
        <strain evidence="2">Gb1</strain>
    </source>
</reference>
<dbReference type="AlphaFoldDB" id="A0A652KQ25"/>
<comment type="caution">
    <text evidence="2">The sequence shown here is derived from an EMBL/GenBank/DDBJ whole genome shotgun (WGS) entry which is preliminary data.</text>
</comment>
<dbReference type="Pfam" id="PF19832">
    <property type="entry name" value="DUF6313"/>
    <property type="match status" value="1"/>
</dbReference>
<gene>
    <name evidence="2" type="ORF">EAO74_26450</name>
</gene>
<feature type="transmembrane region" description="Helical" evidence="1">
    <location>
        <begin position="63"/>
        <end position="87"/>
    </location>
</feature>